<accession>A6JKX9</accession>
<gene>
    <name evidence="1" type="ORF">rCG_60531</name>
</gene>
<evidence type="ECO:0000313" key="1">
    <source>
        <dbReference type="EMBL" id="EDL97345.1"/>
    </source>
</evidence>
<organism evidence="1 2">
    <name type="scientific">Rattus norvegicus</name>
    <name type="common">Rat</name>
    <dbReference type="NCBI Taxonomy" id="10116"/>
    <lineage>
        <taxon>Eukaryota</taxon>
        <taxon>Metazoa</taxon>
        <taxon>Chordata</taxon>
        <taxon>Craniata</taxon>
        <taxon>Vertebrata</taxon>
        <taxon>Euteleostomi</taxon>
        <taxon>Mammalia</taxon>
        <taxon>Eutheria</taxon>
        <taxon>Euarchontoglires</taxon>
        <taxon>Glires</taxon>
        <taxon>Rodentia</taxon>
        <taxon>Myomorpha</taxon>
        <taxon>Muroidea</taxon>
        <taxon>Muridae</taxon>
        <taxon>Murinae</taxon>
        <taxon>Rattus</taxon>
    </lineage>
</organism>
<proteinExistence type="predicted"/>
<dbReference type="AlphaFoldDB" id="A6JKX9"/>
<reference evidence="2" key="1">
    <citation type="submission" date="2005-09" db="EMBL/GenBank/DDBJ databases">
        <authorList>
            <person name="Mural R.J."/>
            <person name="Li P.W."/>
            <person name="Adams M.D."/>
            <person name="Amanatides P.G."/>
            <person name="Baden-Tillson H."/>
            <person name="Barnstead M."/>
            <person name="Chin S.H."/>
            <person name="Dew I."/>
            <person name="Evans C.A."/>
            <person name="Ferriera S."/>
            <person name="Flanigan M."/>
            <person name="Fosler C."/>
            <person name="Glodek A."/>
            <person name="Gu Z."/>
            <person name="Holt R.A."/>
            <person name="Jennings D."/>
            <person name="Kraft C.L."/>
            <person name="Lu F."/>
            <person name="Nguyen T."/>
            <person name="Nusskern D.R."/>
            <person name="Pfannkoch C.M."/>
            <person name="Sitter C."/>
            <person name="Sutton G.G."/>
            <person name="Venter J.C."/>
            <person name="Wang Z."/>
            <person name="Woodage T."/>
            <person name="Zheng X.H."/>
            <person name="Zhong F."/>
        </authorList>
    </citation>
    <scope>NUCLEOTIDE SEQUENCE [LARGE SCALE GENOMIC DNA]</scope>
    <source>
        <strain>BN</strain>
        <strain evidence="2">Sprague-Dawley</strain>
    </source>
</reference>
<name>A6JKX9_RAT</name>
<dbReference type="EMBL" id="CH473988">
    <property type="protein sequence ID" value="EDL97345.1"/>
    <property type="molecule type" value="Genomic_DNA"/>
</dbReference>
<protein>
    <submittedName>
        <fullName evidence="1">RCG60531</fullName>
    </submittedName>
</protein>
<dbReference type="Proteomes" id="UP000234681">
    <property type="component" value="Chromosome 20"/>
</dbReference>
<sequence length="42" mass="4924">MKKKSRSLTQLKKETYRSLTSWTYLALPNVWLWDFASAPSSC</sequence>
<evidence type="ECO:0000313" key="2">
    <source>
        <dbReference type="Proteomes" id="UP000234681"/>
    </source>
</evidence>